<dbReference type="PANTHER" id="PTHR45013:SF1">
    <property type="entry name" value="NACHT DOMAIN- AND WD REPEAT-CONTAINING PROTEIN 1"/>
    <property type="match status" value="1"/>
</dbReference>
<evidence type="ECO:0008006" key="4">
    <source>
        <dbReference type="Google" id="ProtNLM"/>
    </source>
</evidence>
<feature type="non-terminal residue" evidence="2">
    <location>
        <position position="471"/>
    </location>
</feature>
<evidence type="ECO:0000313" key="2">
    <source>
        <dbReference type="EMBL" id="KAA8578014.1"/>
    </source>
</evidence>
<protein>
    <recommendedName>
        <fullName evidence="4">DUF4062 domain-containing protein</fullName>
    </recommendedName>
</protein>
<feature type="compositionally biased region" description="Basic residues" evidence="1">
    <location>
        <begin position="35"/>
        <end position="65"/>
    </location>
</feature>
<gene>
    <name evidence="2" type="ORF">FQN60_005335</name>
</gene>
<dbReference type="InterPro" id="IPR027417">
    <property type="entry name" value="P-loop_NTPase"/>
</dbReference>
<accession>A0A5J5C881</accession>
<organism evidence="2 3">
    <name type="scientific">Etheostoma spectabile</name>
    <name type="common">orangethroat darter</name>
    <dbReference type="NCBI Taxonomy" id="54343"/>
    <lineage>
        <taxon>Eukaryota</taxon>
        <taxon>Metazoa</taxon>
        <taxon>Chordata</taxon>
        <taxon>Craniata</taxon>
        <taxon>Vertebrata</taxon>
        <taxon>Euteleostomi</taxon>
        <taxon>Actinopterygii</taxon>
        <taxon>Neopterygii</taxon>
        <taxon>Teleostei</taxon>
        <taxon>Neoteleostei</taxon>
        <taxon>Acanthomorphata</taxon>
        <taxon>Eupercaria</taxon>
        <taxon>Perciformes</taxon>
        <taxon>Percoidei</taxon>
        <taxon>Percidae</taxon>
        <taxon>Etheostomatinae</taxon>
        <taxon>Etheostoma</taxon>
    </lineage>
</organism>
<dbReference type="EMBL" id="VOFY01001309">
    <property type="protein sequence ID" value="KAA8578014.1"/>
    <property type="molecule type" value="Genomic_DNA"/>
</dbReference>
<sequence length="471" mass="52728">MEKETETEREKERETEKETRGKRRGTEKETETKREKRGRQRRRRRQRGKRRGRQRRRRRQRGRRRRDGDREETEKKTEKETEKKTEKMAERPALAGDVGLQDVLRGRGTDGDQRTKSNMIRVFISSTFSDMSSERKALLDNAYPEVLAFCRSRGLVFEVVDLRWGIRSVPSGDHEGLLGNRYGERTLPRRVPETLFQLLLSKLSKNREGAALLTRWFLRDDNAVPPAYVLQPITAHRPPDAAAALGWRDAETTLLQLLRSAATAGGGVTAEQKQELLTSGRTGSYGGDIKHGESKICFGKNIPRQRARDGPRRLARLLDLGGGAGGVLDAEARRLLGALREGLLGKLCCAIWESTNVHHGPLVVHGAAGAGKTALLCRLAAEVRGVLVAGATVVVRLLAARHPHRPDVHQVSRRGGTLLIVLDAVDHLSDRHVAHKLRWLPAVLPPNVHLLVSMDTDSEAFANMRLNCNNL</sequence>
<dbReference type="AlphaFoldDB" id="A0A5J5C881"/>
<dbReference type="PANTHER" id="PTHR45013">
    <property type="entry name" value="NACHT DOMAIN- AND WD REPEAT-CONTAINING PROTEIN 1"/>
    <property type="match status" value="1"/>
</dbReference>
<feature type="compositionally biased region" description="Basic and acidic residues" evidence="1">
    <location>
        <begin position="1"/>
        <end position="34"/>
    </location>
</feature>
<comment type="caution">
    <text evidence="2">The sequence shown here is derived from an EMBL/GenBank/DDBJ whole genome shotgun (WGS) entry which is preliminary data.</text>
</comment>
<name>A0A5J5C881_9PERO</name>
<keyword evidence="3" id="KW-1185">Reference proteome</keyword>
<dbReference type="InterPro" id="IPR043365">
    <property type="entry name" value="NWD1"/>
</dbReference>
<proteinExistence type="predicted"/>
<dbReference type="SUPFAM" id="SSF52540">
    <property type="entry name" value="P-loop containing nucleoside triphosphate hydrolases"/>
    <property type="match status" value="1"/>
</dbReference>
<feature type="region of interest" description="Disordered" evidence="1">
    <location>
        <begin position="1"/>
        <end position="113"/>
    </location>
</feature>
<feature type="compositionally biased region" description="Basic and acidic residues" evidence="1">
    <location>
        <begin position="104"/>
        <end position="113"/>
    </location>
</feature>
<feature type="compositionally biased region" description="Basic and acidic residues" evidence="1">
    <location>
        <begin position="66"/>
        <end position="90"/>
    </location>
</feature>
<evidence type="ECO:0000313" key="3">
    <source>
        <dbReference type="Proteomes" id="UP000327493"/>
    </source>
</evidence>
<dbReference type="Proteomes" id="UP000327493">
    <property type="component" value="Unassembled WGS sequence"/>
</dbReference>
<reference evidence="2 3" key="1">
    <citation type="submission" date="2019-08" db="EMBL/GenBank/DDBJ databases">
        <title>A chromosome-level genome assembly, high-density linkage maps, and genome scans reveal the genomic architecture of hybrid incompatibilities underlying speciation via character displacement in darters (Percidae: Etheostominae).</title>
        <authorList>
            <person name="Moran R.L."/>
            <person name="Catchen J.M."/>
            <person name="Fuller R.C."/>
        </authorList>
    </citation>
    <scope>NUCLEOTIDE SEQUENCE [LARGE SCALE GENOMIC DNA]</scope>
    <source>
        <strain evidence="2">EspeVRDwgs_2016</strain>
        <tissue evidence="2">Muscle</tissue>
    </source>
</reference>
<evidence type="ECO:0000256" key="1">
    <source>
        <dbReference type="SAM" id="MobiDB-lite"/>
    </source>
</evidence>